<protein>
    <submittedName>
        <fullName evidence="1">Uncharacterized protein</fullName>
    </submittedName>
</protein>
<dbReference type="Proteomes" id="UP000194857">
    <property type="component" value="Unassembled WGS sequence"/>
</dbReference>
<dbReference type="InterPro" id="IPR049810">
    <property type="entry name" value="S6_alt_immun-like"/>
</dbReference>
<organism evidence="1 2">
    <name type="scientific">Pseudomonas aeruginosa</name>
    <dbReference type="NCBI Taxonomy" id="287"/>
    <lineage>
        <taxon>Bacteria</taxon>
        <taxon>Pseudomonadati</taxon>
        <taxon>Pseudomonadota</taxon>
        <taxon>Gammaproteobacteria</taxon>
        <taxon>Pseudomonadales</taxon>
        <taxon>Pseudomonadaceae</taxon>
        <taxon>Pseudomonas</taxon>
    </lineage>
</organism>
<dbReference type="NCBIfam" id="NF040643">
    <property type="entry name" value="S6_alt_immun"/>
    <property type="match status" value="1"/>
</dbReference>
<dbReference type="AlphaFoldDB" id="A0A232BYZ4"/>
<gene>
    <name evidence="1" type="ORF">CAZ10_07075</name>
</gene>
<proteinExistence type="predicted"/>
<evidence type="ECO:0000313" key="1">
    <source>
        <dbReference type="EMBL" id="OTI63973.1"/>
    </source>
</evidence>
<dbReference type="RefSeq" id="WP_003116336.1">
    <property type="nucleotide sequence ID" value="NZ_AP017302.1"/>
</dbReference>
<accession>A0A232BYZ4</accession>
<dbReference type="EMBL" id="NFFZ01000003">
    <property type="protein sequence ID" value="OTI63973.1"/>
    <property type="molecule type" value="Genomic_DNA"/>
</dbReference>
<sequence>MTVLISGYLPSGNDESLKYEKTVPFEYISQVMEVMRWKKGENIEGEYPIKNDDVVRIEEVIGEKLPVGLEYFIGVYA</sequence>
<name>A0A232BYZ4_PSEAI</name>
<evidence type="ECO:0000313" key="2">
    <source>
        <dbReference type="Proteomes" id="UP000194857"/>
    </source>
</evidence>
<reference evidence="1 2" key="1">
    <citation type="submission" date="2017-05" db="EMBL/GenBank/DDBJ databases">
        <authorList>
            <person name="Song R."/>
            <person name="Chenine A.L."/>
            <person name="Ruprecht R.M."/>
        </authorList>
    </citation>
    <scope>NUCLEOTIDE SEQUENCE [LARGE SCALE GENOMIC DNA]</scope>
    <source>
        <strain evidence="1 2">S567_C10_BS</strain>
    </source>
</reference>
<comment type="caution">
    <text evidence="1">The sequence shown here is derived from an EMBL/GenBank/DDBJ whole genome shotgun (WGS) entry which is preliminary data.</text>
</comment>